<feature type="compositionally biased region" description="Low complexity" evidence="1">
    <location>
        <begin position="1"/>
        <end position="21"/>
    </location>
</feature>
<dbReference type="AlphaFoldDB" id="A0A7S1PHV8"/>
<dbReference type="PROSITE" id="PS50003">
    <property type="entry name" value="PH_DOMAIN"/>
    <property type="match status" value="1"/>
</dbReference>
<evidence type="ECO:0000259" key="2">
    <source>
        <dbReference type="PROSITE" id="PS50003"/>
    </source>
</evidence>
<dbReference type="PANTHER" id="PTHR14336:SF15">
    <property type="entry name" value="DUAL ADAPTER FOR PHOSPHOTYROSINE AND 3-PHOSPHOTYROSINE AND 3-PHOSPHOINOSITIDE"/>
    <property type="match status" value="1"/>
</dbReference>
<evidence type="ECO:0000313" key="3">
    <source>
        <dbReference type="EMBL" id="CAD9085744.1"/>
    </source>
</evidence>
<dbReference type="InterPro" id="IPR011993">
    <property type="entry name" value="PH-like_dom_sf"/>
</dbReference>
<dbReference type="Gene3D" id="2.30.29.30">
    <property type="entry name" value="Pleckstrin-homology domain (PH domain)/Phosphotyrosine-binding domain (PTB)"/>
    <property type="match status" value="1"/>
</dbReference>
<dbReference type="SUPFAM" id="SSF50729">
    <property type="entry name" value="PH domain-like"/>
    <property type="match status" value="1"/>
</dbReference>
<feature type="region of interest" description="Disordered" evidence="1">
    <location>
        <begin position="261"/>
        <end position="282"/>
    </location>
</feature>
<accession>A0A7S1PHV8</accession>
<feature type="domain" description="PH" evidence="2">
    <location>
        <begin position="101"/>
        <end position="202"/>
    </location>
</feature>
<organism evidence="3">
    <name type="scientific">Percolomonas cosmopolitus</name>
    <dbReference type="NCBI Taxonomy" id="63605"/>
    <lineage>
        <taxon>Eukaryota</taxon>
        <taxon>Discoba</taxon>
        <taxon>Heterolobosea</taxon>
        <taxon>Tetramitia</taxon>
        <taxon>Eutetramitia</taxon>
        <taxon>Percolomonadidae</taxon>
        <taxon>Percolomonas</taxon>
    </lineage>
</organism>
<dbReference type="Pfam" id="PF00169">
    <property type="entry name" value="PH"/>
    <property type="match status" value="1"/>
</dbReference>
<dbReference type="InterPro" id="IPR001849">
    <property type="entry name" value="PH_domain"/>
</dbReference>
<proteinExistence type="predicted"/>
<protein>
    <recommendedName>
        <fullName evidence="2">PH domain-containing protein</fullName>
    </recommendedName>
</protein>
<reference evidence="3" key="1">
    <citation type="submission" date="2021-01" db="EMBL/GenBank/DDBJ databases">
        <authorList>
            <person name="Corre E."/>
            <person name="Pelletier E."/>
            <person name="Niang G."/>
            <person name="Scheremetjew M."/>
            <person name="Finn R."/>
            <person name="Kale V."/>
            <person name="Holt S."/>
            <person name="Cochrane G."/>
            <person name="Meng A."/>
            <person name="Brown T."/>
            <person name="Cohen L."/>
        </authorList>
    </citation>
    <scope>NUCLEOTIDE SEQUENCE</scope>
    <source>
        <strain evidence="3">WS</strain>
    </source>
</reference>
<name>A0A7S1PHV8_9EUKA</name>
<dbReference type="PANTHER" id="PTHR14336">
    <property type="entry name" value="TANDEM PH DOMAIN CONTAINING PROTEIN"/>
    <property type="match status" value="1"/>
</dbReference>
<dbReference type="EMBL" id="HBGD01010936">
    <property type="protein sequence ID" value="CAD9085744.1"/>
    <property type="molecule type" value="Transcribed_RNA"/>
</dbReference>
<dbReference type="InterPro" id="IPR051707">
    <property type="entry name" value="PI-Interact_SigTrans_Reg"/>
</dbReference>
<feature type="region of interest" description="Disordered" evidence="1">
    <location>
        <begin position="1"/>
        <end position="26"/>
    </location>
</feature>
<dbReference type="CDD" id="cd00821">
    <property type="entry name" value="PH"/>
    <property type="match status" value="1"/>
</dbReference>
<sequence>MSRIKQSSSSSSRNASSTDESAPLLINPANAKTQQNTLSTLSLTHTHQNTPTEPMVSSYQNSTPDLISAERVPHSQIEDHEYLQSHPHTPSISELTLLTPSTIKQGVLYIRTGYLFPSWKPYYCVLKNKALFYKKTQNSKSIAGFIDLRRTSVWDASKSKDGFLHSKHAFMIYHPLRRTIYLKTDSEYKTKQWIKALLMVREMIRLHENEEDNEVYTSSDDEADGFTCFGWRIPLKIPNMLKHKGIMKEYVFDDLEKDFSSQHPNRGGDDSHHRGKKGGLFSRGMGAREQLEHNEGVARFATSGGVGSDSRITIDLSVPKDSSEHTNQEKFMKLVRHIEEEYPELSLRVFGGE</sequence>
<evidence type="ECO:0000256" key="1">
    <source>
        <dbReference type="SAM" id="MobiDB-lite"/>
    </source>
</evidence>
<gene>
    <name evidence="3" type="ORF">PCOS0759_LOCUS8998</name>
</gene>
<dbReference type="SMART" id="SM00233">
    <property type="entry name" value="PH"/>
    <property type="match status" value="1"/>
</dbReference>